<comment type="caution">
    <text evidence="2">The sequence shown here is derived from an EMBL/GenBank/DDBJ whole genome shotgun (WGS) entry which is preliminary data.</text>
</comment>
<protein>
    <submittedName>
        <fullName evidence="2">Uncharacterized protein</fullName>
    </submittedName>
</protein>
<dbReference type="AlphaFoldDB" id="A0A443NCB5"/>
<organism evidence="2 3">
    <name type="scientific">Cinnamomum micranthum f. kanehirae</name>
    <dbReference type="NCBI Taxonomy" id="337451"/>
    <lineage>
        <taxon>Eukaryota</taxon>
        <taxon>Viridiplantae</taxon>
        <taxon>Streptophyta</taxon>
        <taxon>Embryophyta</taxon>
        <taxon>Tracheophyta</taxon>
        <taxon>Spermatophyta</taxon>
        <taxon>Magnoliopsida</taxon>
        <taxon>Magnoliidae</taxon>
        <taxon>Laurales</taxon>
        <taxon>Lauraceae</taxon>
        <taxon>Cinnamomum</taxon>
    </lineage>
</organism>
<dbReference type="STRING" id="337451.A0A443NCB5"/>
<keyword evidence="1" id="KW-0472">Membrane</keyword>
<dbReference type="PANTHER" id="PTHR37753">
    <property type="entry name" value="OS01G0940600 PROTEIN"/>
    <property type="match status" value="1"/>
</dbReference>
<keyword evidence="1" id="KW-1133">Transmembrane helix</keyword>
<evidence type="ECO:0000313" key="3">
    <source>
        <dbReference type="Proteomes" id="UP000283530"/>
    </source>
</evidence>
<dbReference type="Proteomes" id="UP000283530">
    <property type="component" value="Unassembled WGS sequence"/>
</dbReference>
<keyword evidence="3" id="KW-1185">Reference proteome</keyword>
<dbReference type="EMBL" id="QPKB01000002">
    <property type="protein sequence ID" value="RWR76128.1"/>
    <property type="molecule type" value="Genomic_DNA"/>
</dbReference>
<feature type="transmembrane region" description="Helical" evidence="1">
    <location>
        <begin position="140"/>
        <end position="160"/>
    </location>
</feature>
<dbReference type="PANTHER" id="PTHR37753:SF1">
    <property type="entry name" value="OS01G0940600 PROTEIN"/>
    <property type="match status" value="1"/>
</dbReference>
<feature type="transmembrane region" description="Helical" evidence="1">
    <location>
        <begin position="75"/>
        <end position="97"/>
    </location>
</feature>
<gene>
    <name evidence="2" type="ORF">CKAN_00454600</name>
</gene>
<name>A0A443NCB5_9MAGN</name>
<evidence type="ECO:0000313" key="2">
    <source>
        <dbReference type="EMBL" id="RWR76128.1"/>
    </source>
</evidence>
<reference evidence="2 3" key="1">
    <citation type="journal article" date="2019" name="Nat. Plants">
        <title>Stout camphor tree genome fills gaps in understanding of flowering plant genome evolution.</title>
        <authorList>
            <person name="Chaw S.M."/>
            <person name="Liu Y.C."/>
            <person name="Wu Y.W."/>
            <person name="Wang H.Y."/>
            <person name="Lin C.I."/>
            <person name="Wu C.S."/>
            <person name="Ke H.M."/>
            <person name="Chang L.Y."/>
            <person name="Hsu C.Y."/>
            <person name="Yang H.T."/>
            <person name="Sudianto E."/>
            <person name="Hsu M.H."/>
            <person name="Wu K.P."/>
            <person name="Wang L.N."/>
            <person name="Leebens-Mack J.H."/>
            <person name="Tsai I.J."/>
        </authorList>
    </citation>
    <scope>NUCLEOTIDE SEQUENCE [LARGE SCALE GENOMIC DNA]</scope>
    <source>
        <strain evidence="3">cv. Chaw 1501</strain>
        <tissue evidence="2">Young leaves</tissue>
    </source>
</reference>
<proteinExistence type="predicted"/>
<keyword evidence="1" id="KW-0812">Transmembrane</keyword>
<accession>A0A443NCB5</accession>
<evidence type="ECO:0000256" key="1">
    <source>
        <dbReference type="SAM" id="Phobius"/>
    </source>
</evidence>
<sequence>MLYPNVVSSTPFQTLHHTNKKCPNSDSFLTLSAPSSPAAAKLQFSGLGFVSNTSSSRKRKLVVVARAGPPSTTSLTFAFVFPLSLLLITIFTSIRIADKLDQQYLEEVNQTPPCLFHFSSIHHNSNWVLVGFPQIASEKILSFDSFSISTFYALVVISLFDRNDARHMEKVTKLIQGLRHGKTDKTDKAGAYKAGVQAHCLKTPTFQYLQIPTRQAQCPKIPTSQYLKIPTQASMT</sequence>